<dbReference type="EC" id="2.1.1.68" evidence="6"/>
<proteinExistence type="predicted"/>
<dbReference type="GO" id="GO:0008757">
    <property type="term" value="F:S-adenosylmethionine-dependent methyltransferase activity"/>
    <property type="evidence" value="ECO:0007669"/>
    <property type="project" value="UniProtKB-ARBA"/>
</dbReference>
<dbReference type="Gene3D" id="3.40.50.150">
    <property type="entry name" value="Vaccinia Virus protein VP39"/>
    <property type="match status" value="1"/>
</dbReference>
<evidence type="ECO:0000256" key="2">
    <source>
        <dbReference type="ARBA" id="ARBA00022603"/>
    </source>
</evidence>
<gene>
    <name evidence="11" type="ORF">AYBTSS11_LOCUS14325</name>
</gene>
<dbReference type="Proteomes" id="UP001189624">
    <property type="component" value="Chromosome 4"/>
</dbReference>
<dbReference type="InterPro" id="IPR016461">
    <property type="entry name" value="COMT-like"/>
</dbReference>
<comment type="function">
    <text evidence="7">Catalyzes the conversion of caffeic acid to ferulic acid and of 5-hydroxyferulic acid to sinapic acid. The resulting products may subsequently be converted to the corresponding alcohols that are incorporated into lignins.</text>
</comment>
<dbReference type="InterPro" id="IPR012967">
    <property type="entry name" value="COMT_dimerisation"/>
</dbReference>
<keyword evidence="4" id="KW-0949">S-adenosyl-L-methionine</keyword>
<sequence>MEEEKSFTYAMQLVNSSVLSMAMYSAIDLGIFDIMAKAGVGGKLSAMDIAAQLPCKNPEAGTMLDRVLRLLACHSVIDCTVVDDEHGPPPHLKRLYGINSVSKYFASIHGAGSLGPLMLLAQDQLSLQSWYHLKDAILEGGIPFNRANGKHVFEYSDSNSSFNNLFIAAMANRATLIMKKIVESYKGFELINSLVDVGGGHGVSLNIITSKYPHIKGINFDLPHVIEHASPYPGVEHVGGDMFESVPKANAIFMMCVLHDWNDEWCLKVLKNCYDAIPGDGKVIVVDGIHPFEPKTTAAAKSISQYDLVMMTTSPGGKERSEDEFMALAKGAGFTGIRYTCFVCDLWVMEFFK</sequence>
<organism evidence="11 12">
    <name type="scientific">Sphenostylis stenocarpa</name>
    <dbReference type="NCBI Taxonomy" id="92480"/>
    <lineage>
        <taxon>Eukaryota</taxon>
        <taxon>Viridiplantae</taxon>
        <taxon>Streptophyta</taxon>
        <taxon>Embryophyta</taxon>
        <taxon>Tracheophyta</taxon>
        <taxon>Spermatophyta</taxon>
        <taxon>Magnoliopsida</taxon>
        <taxon>eudicotyledons</taxon>
        <taxon>Gunneridae</taxon>
        <taxon>Pentapetalae</taxon>
        <taxon>rosids</taxon>
        <taxon>fabids</taxon>
        <taxon>Fabales</taxon>
        <taxon>Fabaceae</taxon>
        <taxon>Papilionoideae</taxon>
        <taxon>50 kb inversion clade</taxon>
        <taxon>NPAAA clade</taxon>
        <taxon>indigoferoid/millettioid clade</taxon>
        <taxon>Phaseoleae</taxon>
        <taxon>Sphenostylis</taxon>
    </lineage>
</organism>
<evidence type="ECO:0000259" key="10">
    <source>
        <dbReference type="Pfam" id="PF08100"/>
    </source>
</evidence>
<evidence type="ECO:0000313" key="12">
    <source>
        <dbReference type="Proteomes" id="UP001189624"/>
    </source>
</evidence>
<evidence type="ECO:0000313" key="11">
    <source>
        <dbReference type="EMBL" id="CAJ1950567.1"/>
    </source>
</evidence>
<dbReference type="FunFam" id="3.40.50.150:FF:000061">
    <property type="entry name" value="Caffeic acid O-methyltransferase"/>
    <property type="match status" value="1"/>
</dbReference>
<dbReference type="AlphaFoldDB" id="A0AA86VJH2"/>
<dbReference type="PANTHER" id="PTHR11746">
    <property type="entry name" value="O-METHYLTRANSFERASE"/>
    <property type="match status" value="1"/>
</dbReference>
<dbReference type="FunFam" id="1.10.10.10:FF:000357">
    <property type="entry name" value="Caffeic acid 3-O-methyltransferase"/>
    <property type="match status" value="1"/>
</dbReference>
<evidence type="ECO:0000256" key="8">
    <source>
        <dbReference type="PIRSR" id="PIRSR005739-1"/>
    </source>
</evidence>
<dbReference type="Pfam" id="PF00891">
    <property type="entry name" value="Methyltransf_2"/>
    <property type="match status" value="1"/>
</dbReference>
<accession>A0AA86VJH2</accession>
<evidence type="ECO:0000256" key="3">
    <source>
        <dbReference type="ARBA" id="ARBA00022679"/>
    </source>
</evidence>
<dbReference type="Gene3D" id="1.10.10.10">
    <property type="entry name" value="Winged helix-like DNA-binding domain superfamily/Winged helix DNA-binding domain"/>
    <property type="match status" value="1"/>
</dbReference>
<keyword evidence="3" id="KW-0808">Transferase</keyword>
<protein>
    <recommendedName>
        <fullName evidence="6">caffeate O-methyltransferase</fullName>
        <ecNumber evidence="6">2.1.1.68</ecNumber>
    </recommendedName>
</protein>
<keyword evidence="5" id="KW-0438">Lignin biosynthesis</keyword>
<dbReference type="InterPro" id="IPR029063">
    <property type="entry name" value="SAM-dependent_MTases_sf"/>
</dbReference>
<evidence type="ECO:0000256" key="4">
    <source>
        <dbReference type="ARBA" id="ARBA00022691"/>
    </source>
</evidence>
<dbReference type="InterPro" id="IPR036390">
    <property type="entry name" value="WH_DNA-bd_sf"/>
</dbReference>
<dbReference type="GO" id="GO:0009809">
    <property type="term" value="P:lignin biosynthetic process"/>
    <property type="evidence" value="ECO:0007669"/>
    <property type="project" value="UniProtKB-KW"/>
</dbReference>
<dbReference type="InterPro" id="IPR036388">
    <property type="entry name" value="WH-like_DNA-bd_sf"/>
</dbReference>
<dbReference type="PROSITE" id="PS51683">
    <property type="entry name" value="SAM_OMT_II"/>
    <property type="match status" value="1"/>
</dbReference>
<comment type="pathway">
    <text evidence="1">Aromatic compound metabolism; phenylpropanoid biosynthesis.</text>
</comment>
<dbReference type="Gramene" id="rna-AYBTSS11_LOCUS14325">
    <property type="protein sequence ID" value="CAJ1950567.1"/>
    <property type="gene ID" value="gene-AYBTSS11_LOCUS14325"/>
</dbReference>
<dbReference type="InterPro" id="IPR001077">
    <property type="entry name" value="COMT_C"/>
</dbReference>
<evidence type="ECO:0000256" key="7">
    <source>
        <dbReference type="ARBA" id="ARBA00045231"/>
    </source>
</evidence>
<dbReference type="SUPFAM" id="SSF46785">
    <property type="entry name" value="Winged helix' DNA-binding domain"/>
    <property type="match status" value="1"/>
</dbReference>
<evidence type="ECO:0000256" key="6">
    <source>
        <dbReference type="ARBA" id="ARBA00039011"/>
    </source>
</evidence>
<feature type="domain" description="O-methyltransferase C-terminal" evidence="9">
    <location>
        <begin position="130"/>
        <end position="334"/>
    </location>
</feature>
<dbReference type="GO" id="GO:0046983">
    <property type="term" value="F:protein dimerization activity"/>
    <property type="evidence" value="ECO:0007669"/>
    <property type="project" value="InterPro"/>
</dbReference>
<evidence type="ECO:0000256" key="5">
    <source>
        <dbReference type="ARBA" id="ARBA00022733"/>
    </source>
</evidence>
<dbReference type="GO" id="GO:0047763">
    <property type="term" value="F:caffeate O-methyltransferase activity"/>
    <property type="evidence" value="ECO:0007669"/>
    <property type="project" value="UniProtKB-EC"/>
</dbReference>
<evidence type="ECO:0000259" key="9">
    <source>
        <dbReference type="Pfam" id="PF00891"/>
    </source>
</evidence>
<feature type="active site" description="Proton acceptor" evidence="8">
    <location>
        <position position="259"/>
    </location>
</feature>
<name>A0AA86VJH2_9FABA</name>
<keyword evidence="2" id="KW-0489">Methyltransferase</keyword>
<dbReference type="GO" id="GO:0032259">
    <property type="term" value="P:methylation"/>
    <property type="evidence" value="ECO:0007669"/>
    <property type="project" value="UniProtKB-KW"/>
</dbReference>
<dbReference type="PIRSF" id="PIRSF005739">
    <property type="entry name" value="O-mtase"/>
    <property type="match status" value="1"/>
</dbReference>
<reference evidence="11" key="1">
    <citation type="submission" date="2023-10" db="EMBL/GenBank/DDBJ databases">
        <authorList>
            <person name="Domelevo Entfellner J.-B."/>
        </authorList>
    </citation>
    <scope>NUCLEOTIDE SEQUENCE</scope>
</reference>
<dbReference type="EMBL" id="OY731401">
    <property type="protein sequence ID" value="CAJ1950567.1"/>
    <property type="molecule type" value="Genomic_DNA"/>
</dbReference>
<evidence type="ECO:0000256" key="1">
    <source>
        <dbReference type="ARBA" id="ARBA00004928"/>
    </source>
</evidence>
<dbReference type="SUPFAM" id="SSF53335">
    <property type="entry name" value="S-adenosyl-L-methionine-dependent methyltransferases"/>
    <property type="match status" value="1"/>
</dbReference>
<feature type="domain" description="O-methyltransferase dimerisation" evidence="10">
    <location>
        <begin position="11"/>
        <end position="106"/>
    </location>
</feature>
<dbReference type="Pfam" id="PF08100">
    <property type="entry name" value="Dimerisation"/>
    <property type="match status" value="1"/>
</dbReference>
<keyword evidence="12" id="KW-1185">Reference proteome</keyword>